<dbReference type="EMBL" id="CP120863">
    <property type="protein sequence ID" value="WFE90520.1"/>
    <property type="molecule type" value="Genomic_DNA"/>
</dbReference>
<accession>A0ABY8F4V0</accession>
<sequence length="150" mass="16492">MAVFPFTHVGQMIEDKLAPFLGSWILDTEESDFEQGDPPKSATLKIDDNFGMACFTMNQVSAEGEVTNDTFEAMPDGPEVKLGKSGLVDAMRLVFEGDRNLVSEARRGGLTIMKAERQLSDDGNTLTITQTVHLVDVASFKNISVYRKAQ</sequence>
<reference evidence="1 2" key="1">
    <citation type="submission" date="2023-03" db="EMBL/GenBank/DDBJ databases">
        <title>Roseibium porphyridii sp. nov. and Roseibium rhodosorbium sp. nov. isolated from marine algae, Porphyridium cruentum and Rhodosorus marinus, respectively.</title>
        <authorList>
            <person name="Lee M.W."/>
            <person name="Choi B.J."/>
            <person name="Lee J.K."/>
            <person name="Choi D.G."/>
            <person name="Baek J.H."/>
            <person name="Bayburt H."/>
            <person name="Kim J.M."/>
            <person name="Han D.M."/>
            <person name="Kim K.H."/>
            <person name="Jeon C.O."/>
        </authorList>
    </citation>
    <scope>NUCLEOTIDE SEQUENCE [LARGE SCALE GENOMIC DNA]</scope>
    <source>
        <strain evidence="1 2">KMA01</strain>
    </source>
</reference>
<evidence type="ECO:0008006" key="3">
    <source>
        <dbReference type="Google" id="ProtNLM"/>
    </source>
</evidence>
<name>A0ABY8F4V0_9HYPH</name>
<keyword evidence="2" id="KW-1185">Reference proteome</keyword>
<organism evidence="1 2">
    <name type="scientific">Roseibium porphyridii</name>
    <dbReference type="NCBI Taxonomy" id="2866279"/>
    <lineage>
        <taxon>Bacteria</taxon>
        <taxon>Pseudomonadati</taxon>
        <taxon>Pseudomonadota</taxon>
        <taxon>Alphaproteobacteria</taxon>
        <taxon>Hyphomicrobiales</taxon>
        <taxon>Stappiaceae</taxon>
        <taxon>Roseibium</taxon>
    </lineage>
</organism>
<dbReference type="RefSeq" id="WP_265679666.1">
    <property type="nucleotide sequence ID" value="NZ_CP120863.1"/>
</dbReference>
<evidence type="ECO:0000313" key="1">
    <source>
        <dbReference type="EMBL" id="WFE90520.1"/>
    </source>
</evidence>
<gene>
    <name evidence="1" type="ORF">K1718_03975</name>
</gene>
<evidence type="ECO:0000313" key="2">
    <source>
        <dbReference type="Proteomes" id="UP001209803"/>
    </source>
</evidence>
<dbReference type="Proteomes" id="UP001209803">
    <property type="component" value="Chromosome"/>
</dbReference>
<protein>
    <recommendedName>
        <fullName evidence="3">FABP family protein</fullName>
    </recommendedName>
</protein>
<proteinExistence type="predicted"/>